<feature type="transmembrane region" description="Helical" evidence="6">
    <location>
        <begin position="97"/>
        <end position="127"/>
    </location>
</feature>
<keyword evidence="4 6" id="KW-1133">Transmembrane helix</keyword>
<dbReference type="RefSeq" id="WP_204697879.1">
    <property type="nucleotide sequence ID" value="NZ_JAFBEC010000006.1"/>
</dbReference>
<evidence type="ECO:0000256" key="1">
    <source>
        <dbReference type="ARBA" id="ARBA00004651"/>
    </source>
</evidence>
<evidence type="ECO:0000256" key="4">
    <source>
        <dbReference type="ARBA" id="ARBA00022989"/>
    </source>
</evidence>
<proteinExistence type="predicted"/>
<protein>
    <submittedName>
        <fullName evidence="7">Urea transport system permease protein</fullName>
    </submittedName>
</protein>
<dbReference type="EMBL" id="JAFBEC010000006">
    <property type="protein sequence ID" value="MBM7633283.1"/>
    <property type="molecule type" value="Genomic_DNA"/>
</dbReference>
<evidence type="ECO:0000313" key="7">
    <source>
        <dbReference type="EMBL" id="MBM7633283.1"/>
    </source>
</evidence>
<dbReference type="PANTHER" id="PTHR30482:SF4">
    <property type="entry name" value="SLR1201 PROTEIN"/>
    <property type="match status" value="1"/>
</dbReference>
<accession>A0ABS2PEN8</accession>
<feature type="transmembrane region" description="Helical" evidence="6">
    <location>
        <begin position="224"/>
        <end position="250"/>
    </location>
</feature>
<feature type="transmembrane region" description="Helical" evidence="6">
    <location>
        <begin position="282"/>
        <end position="300"/>
    </location>
</feature>
<keyword evidence="5 6" id="KW-0472">Membrane</keyword>
<feature type="transmembrane region" description="Helical" evidence="6">
    <location>
        <begin position="36"/>
        <end position="53"/>
    </location>
</feature>
<dbReference type="InterPro" id="IPR017778">
    <property type="entry name" value="ABC_transptr_urea_perm_UrtC"/>
</dbReference>
<dbReference type="NCBIfam" id="TIGR03408">
    <property type="entry name" value="urea_trans_UrtC"/>
    <property type="match status" value="1"/>
</dbReference>
<dbReference type="InterPro" id="IPR001851">
    <property type="entry name" value="ABC_transp_permease"/>
</dbReference>
<feature type="transmembrane region" description="Helical" evidence="6">
    <location>
        <begin position="12"/>
        <end position="30"/>
    </location>
</feature>
<comment type="subcellular location">
    <subcellularLocation>
        <location evidence="1">Cell membrane</location>
        <topology evidence="1">Multi-pass membrane protein</topology>
    </subcellularLocation>
</comment>
<feature type="transmembrane region" description="Helical" evidence="6">
    <location>
        <begin position="60"/>
        <end position="77"/>
    </location>
</feature>
<feature type="transmembrane region" description="Helical" evidence="6">
    <location>
        <begin position="306"/>
        <end position="330"/>
    </location>
</feature>
<keyword evidence="2" id="KW-1003">Cell membrane</keyword>
<dbReference type="InterPro" id="IPR043428">
    <property type="entry name" value="LivM-like"/>
</dbReference>
<keyword evidence="8" id="KW-1185">Reference proteome</keyword>
<gene>
    <name evidence="7" type="ORF">JOD17_002377</name>
</gene>
<evidence type="ECO:0000256" key="3">
    <source>
        <dbReference type="ARBA" id="ARBA00022692"/>
    </source>
</evidence>
<feature type="transmembrane region" description="Helical" evidence="6">
    <location>
        <begin position="134"/>
        <end position="152"/>
    </location>
</feature>
<evidence type="ECO:0000256" key="6">
    <source>
        <dbReference type="SAM" id="Phobius"/>
    </source>
</evidence>
<dbReference type="Proteomes" id="UP000741863">
    <property type="component" value="Unassembled WGS sequence"/>
</dbReference>
<name>A0ABS2PEN8_9BACL</name>
<evidence type="ECO:0000256" key="2">
    <source>
        <dbReference type="ARBA" id="ARBA00022475"/>
    </source>
</evidence>
<sequence length="358" mass="39342">MSYLYSKKTLVILGFVILLIMPFVLAPFNLNLLGRFLAYAILALGIGVLWGYAGILSLGHGIFFGFGAYAMAMYLTLQSGGMPDFMGWNGITELPWFWAIFSNPIVAIVLAIAVPMLFAGILGFFTFRNRITGVYFTILTQALVIVVTTLIISQQQYTGGTNGITGFDTIFGYSLNSVTTQQMIYWTTVIFLGLVFLICYKLVNSRFGKVLIAIRDGENRTRFLGYNTSIYQVIVYSFSAGVAGLAGMLFVLQVGIITPSMMGIVPSIEMVLWVAIGGRGTLIGPVIGALLTNGASTWFSQTYPDAWLFFIGLVFVLVVVFMPKGIMGIISTIQARRRAKKYGKDRKEEAKLYNSSSI</sequence>
<evidence type="ECO:0000313" key="8">
    <source>
        <dbReference type="Proteomes" id="UP000741863"/>
    </source>
</evidence>
<feature type="transmembrane region" description="Helical" evidence="6">
    <location>
        <begin position="183"/>
        <end position="203"/>
    </location>
</feature>
<reference evidence="7 8" key="1">
    <citation type="submission" date="2021-01" db="EMBL/GenBank/DDBJ databases">
        <title>Genomic Encyclopedia of Type Strains, Phase IV (KMG-IV): sequencing the most valuable type-strain genomes for metagenomic binning, comparative biology and taxonomic classification.</title>
        <authorList>
            <person name="Goeker M."/>
        </authorList>
    </citation>
    <scope>NUCLEOTIDE SEQUENCE [LARGE SCALE GENOMIC DNA]</scope>
    <source>
        <strain evidence="7 8">DSM 25540</strain>
    </source>
</reference>
<dbReference type="Pfam" id="PF02653">
    <property type="entry name" value="BPD_transp_2"/>
    <property type="match status" value="1"/>
</dbReference>
<comment type="caution">
    <text evidence="7">The sequence shown here is derived from an EMBL/GenBank/DDBJ whole genome shotgun (WGS) entry which is preliminary data.</text>
</comment>
<evidence type="ECO:0000256" key="5">
    <source>
        <dbReference type="ARBA" id="ARBA00023136"/>
    </source>
</evidence>
<feature type="transmembrane region" description="Helical" evidence="6">
    <location>
        <begin position="256"/>
        <end position="275"/>
    </location>
</feature>
<dbReference type="CDD" id="cd06581">
    <property type="entry name" value="TM_PBP1_LivM_like"/>
    <property type="match status" value="1"/>
</dbReference>
<organism evidence="7 8">
    <name type="scientific">Geomicrobium sediminis</name>
    <dbReference type="NCBI Taxonomy" id="1347788"/>
    <lineage>
        <taxon>Bacteria</taxon>
        <taxon>Bacillati</taxon>
        <taxon>Bacillota</taxon>
        <taxon>Bacilli</taxon>
        <taxon>Bacillales</taxon>
        <taxon>Geomicrobium</taxon>
    </lineage>
</organism>
<keyword evidence="3 6" id="KW-0812">Transmembrane</keyword>
<dbReference type="PANTHER" id="PTHR30482">
    <property type="entry name" value="HIGH-AFFINITY BRANCHED-CHAIN AMINO ACID TRANSPORT SYSTEM PERMEASE"/>
    <property type="match status" value="1"/>
</dbReference>